<accession>A0A847UFY0</accession>
<dbReference type="EC" id="3.1.11.6" evidence="8"/>
<dbReference type="CDD" id="cd04489">
    <property type="entry name" value="ExoVII_LU_OBF"/>
    <property type="match status" value="1"/>
</dbReference>
<dbReference type="NCBIfam" id="TIGR00237">
    <property type="entry name" value="xseA"/>
    <property type="match status" value="1"/>
</dbReference>
<dbReference type="GO" id="GO:0003676">
    <property type="term" value="F:nucleic acid binding"/>
    <property type="evidence" value="ECO:0007669"/>
    <property type="project" value="InterPro"/>
</dbReference>
<dbReference type="PANTHER" id="PTHR30008">
    <property type="entry name" value="EXODEOXYRIBONUCLEASE 7 LARGE SUBUNIT"/>
    <property type="match status" value="1"/>
</dbReference>
<keyword evidence="2" id="KW-0540">Nuclease</keyword>
<dbReference type="PANTHER" id="PTHR30008:SF0">
    <property type="entry name" value="EXODEOXYRIBONUCLEASE 7 LARGE SUBUNIT"/>
    <property type="match status" value="1"/>
</dbReference>
<dbReference type="Proteomes" id="UP000641625">
    <property type="component" value="Unassembled WGS sequence"/>
</dbReference>
<dbReference type="Pfam" id="PF02601">
    <property type="entry name" value="Exonuc_VII_L"/>
    <property type="match status" value="1"/>
</dbReference>
<evidence type="ECO:0000313" key="8">
    <source>
        <dbReference type="EMBL" id="NLV12189.1"/>
    </source>
</evidence>
<keyword evidence="1" id="KW-0963">Cytoplasm</keyword>
<dbReference type="RefSeq" id="WP_170095841.1">
    <property type="nucleotide sequence ID" value="NZ_WOWA01000002.1"/>
</dbReference>
<feature type="transmembrane region" description="Helical" evidence="5">
    <location>
        <begin position="497"/>
        <end position="520"/>
    </location>
</feature>
<evidence type="ECO:0000256" key="3">
    <source>
        <dbReference type="ARBA" id="ARBA00022801"/>
    </source>
</evidence>
<dbReference type="GO" id="GO:0009318">
    <property type="term" value="C:exodeoxyribonuclease VII complex"/>
    <property type="evidence" value="ECO:0007669"/>
    <property type="project" value="InterPro"/>
</dbReference>
<feature type="domain" description="OB-fold nucleic acid binding" evidence="7">
    <location>
        <begin position="29"/>
        <end position="123"/>
    </location>
</feature>
<keyword evidence="5" id="KW-0812">Transmembrane</keyword>
<protein>
    <submittedName>
        <fullName evidence="8">Exodeoxyribonuclease VII large subunit</fullName>
        <ecNumber evidence="8">3.1.11.6</ecNumber>
    </submittedName>
</protein>
<dbReference type="EMBL" id="WOWA01000002">
    <property type="protein sequence ID" value="NLV12189.1"/>
    <property type="molecule type" value="Genomic_DNA"/>
</dbReference>
<evidence type="ECO:0000259" key="7">
    <source>
        <dbReference type="Pfam" id="PF13742"/>
    </source>
</evidence>
<dbReference type="InterPro" id="IPR020579">
    <property type="entry name" value="Exonuc_VII_lsu_C"/>
</dbReference>
<evidence type="ECO:0000313" key="9">
    <source>
        <dbReference type="Proteomes" id="UP000641625"/>
    </source>
</evidence>
<organism evidence="8 9">
    <name type="scientific">Haloarcula argentinensis</name>
    <dbReference type="NCBI Taxonomy" id="43776"/>
    <lineage>
        <taxon>Archaea</taxon>
        <taxon>Methanobacteriati</taxon>
        <taxon>Methanobacteriota</taxon>
        <taxon>Stenosarchaea group</taxon>
        <taxon>Halobacteria</taxon>
        <taxon>Halobacteriales</taxon>
        <taxon>Haloarculaceae</taxon>
        <taxon>Haloarcula</taxon>
    </lineage>
</organism>
<keyword evidence="4" id="KW-0269">Exonuclease</keyword>
<evidence type="ECO:0000256" key="5">
    <source>
        <dbReference type="SAM" id="Phobius"/>
    </source>
</evidence>
<keyword evidence="3 8" id="KW-0378">Hydrolase</keyword>
<proteinExistence type="inferred from homology"/>
<dbReference type="Pfam" id="PF13742">
    <property type="entry name" value="tRNA_anti_2"/>
    <property type="match status" value="1"/>
</dbReference>
<keyword evidence="5" id="KW-1133">Transmembrane helix</keyword>
<evidence type="ECO:0000259" key="6">
    <source>
        <dbReference type="Pfam" id="PF02601"/>
    </source>
</evidence>
<name>A0A847UFY0_HALAR</name>
<sequence length="521" mass="58322">MGLLSNDSTVDDVEPTELPDDLDVDALIPVEDVTTEICGLFKGYPKFDNEYIIGEIGDLSTQSDHLYFSLTAARTDGKLKCVVWESKRGQLDIEMEQNMLVAAKGDLTFFEAGGYPSLEVDDLHLVGESAYWQRIQQLRRTLADEGLLADERKQSIPTLPTTIGVVTAAGSDAEQDIIESLRSQHPGVDIRLFETTVQGDSAPSEIADAVSAAETAEVDVLVISRGGGSDDALRPFNEEPVVRSVATAETPTVAAIGHDADEPLIDEVADVRVQTPTAVGSAVMLNAETYREDIAESRQHIQAAYNRRTTQWLADTDAAIQDEATEHITEWFETARDDISTAYRDHIETWLAASRTAISSDAEQLVGQWTTSTKTAVEGAAHQLMQSWLHEHRRAIRDVCSDTVPRWTRRHRRDIQSAYRDHTERWVQSNEQAIRSATRDQCDRWLRSHRRAIRSNYQQLTKRWLTDSRTAIDNETARIEREQDIQAQKQGLERRNYVLIALVLVLLLIVAVLLAVFLGFI</sequence>
<feature type="domain" description="Exonuclease VII large subunit C-terminal" evidence="6">
    <location>
        <begin position="147"/>
        <end position="380"/>
    </location>
</feature>
<dbReference type="GO" id="GO:0008855">
    <property type="term" value="F:exodeoxyribonuclease VII activity"/>
    <property type="evidence" value="ECO:0007669"/>
    <property type="project" value="UniProtKB-EC"/>
</dbReference>
<dbReference type="GO" id="GO:0006308">
    <property type="term" value="P:DNA catabolic process"/>
    <property type="evidence" value="ECO:0007669"/>
    <property type="project" value="InterPro"/>
</dbReference>
<evidence type="ECO:0000256" key="1">
    <source>
        <dbReference type="ARBA" id="ARBA00022490"/>
    </source>
</evidence>
<evidence type="ECO:0000256" key="2">
    <source>
        <dbReference type="ARBA" id="ARBA00022722"/>
    </source>
</evidence>
<evidence type="ECO:0000256" key="4">
    <source>
        <dbReference type="ARBA" id="ARBA00022839"/>
    </source>
</evidence>
<dbReference type="AlphaFoldDB" id="A0A847UFY0"/>
<reference evidence="8" key="1">
    <citation type="submission" date="2019-12" db="EMBL/GenBank/DDBJ databases">
        <title>Whole genome sequencing of Haloarcula argentinensis strain pws5.</title>
        <authorList>
            <person name="Verma D.K."/>
            <person name="Gopal K."/>
            <person name="Prasad E.S."/>
        </authorList>
    </citation>
    <scope>NUCLEOTIDE SEQUENCE</scope>
    <source>
        <strain evidence="8">Pws5</strain>
    </source>
</reference>
<dbReference type="HAMAP" id="MF_00378">
    <property type="entry name" value="Exonuc_7_L"/>
    <property type="match status" value="1"/>
</dbReference>
<keyword evidence="5" id="KW-0472">Membrane</keyword>
<gene>
    <name evidence="8" type="primary">xseA</name>
    <name evidence="8" type="ORF">GOC77_02695</name>
</gene>
<dbReference type="InterPro" id="IPR003753">
    <property type="entry name" value="Exonuc_VII_L"/>
</dbReference>
<dbReference type="InterPro" id="IPR025824">
    <property type="entry name" value="OB-fold_nuc-bd_dom"/>
</dbReference>
<comment type="caution">
    <text evidence="8">The sequence shown here is derived from an EMBL/GenBank/DDBJ whole genome shotgun (WGS) entry which is preliminary data.</text>
</comment>